<keyword evidence="3" id="KW-1185">Reference proteome</keyword>
<feature type="compositionally biased region" description="Low complexity" evidence="1">
    <location>
        <begin position="9"/>
        <end position="21"/>
    </location>
</feature>
<dbReference type="Proteomes" id="UP000235347">
    <property type="component" value="Unassembled WGS sequence"/>
</dbReference>
<dbReference type="SUPFAM" id="SSF48452">
    <property type="entry name" value="TPR-like"/>
    <property type="match status" value="1"/>
</dbReference>
<evidence type="ECO:0000256" key="1">
    <source>
        <dbReference type="SAM" id="MobiDB-lite"/>
    </source>
</evidence>
<dbReference type="AlphaFoldDB" id="A0A2N7VRY0"/>
<comment type="caution">
    <text evidence="2">The sequence shown here is derived from an EMBL/GenBank/DDBJ whole genome shotgun (WGS) entry which is preliminary data.</text>
</comment>
<organism evidence="2 3">
    <name type="scientific">Trinickia soli</name>
    <dbReference type="NCBI Taxonomy" id="380675"/>
    <lineage>
        <taxon>Bacteria</taxon>
        <taxon>Pseudomonadati</taxon>
        <taxon>Pseudomonadota</taxon>
        <taxon>Betaproteobacteria</taxon>
        <taxon>Burkholderiales</taxon>
        <taxon>Burkholderiaceae</taxon>
        <taxon>Trinickia</taxon>
    </lineage>
</organism>
<feature type="region of interest" description="Disordered" evidence="1">
    <location>
        <begin position="1"/>
        <end position="39"/>
    </location>
</feature>
<gene>
    <name evidence="2" type="ORF">C0Z19_20865</name>
</gene>
<dbReference type="InterPro" id="IPR010323">
    <property type="entry name" value="DUF924"/>
</dbReference>
<dbReference type="Gene3D" id="1.20.58.320">
    <property type="entry name" value="TPR-like"/>
    <property type="match status" value="1"/>
</dbReference>
<dbReference type="Pfam" id="PF06041">
    <property type="entry name" value="DUF924"/>
    <property type="match status" value="1"/>
</dbReference>
<accession>A0A2N7VRY0</accession>
<evidence type="ECO:0000313" key="3">
    <source>
        <dbReference type="Proteomes" id="UP000235347"/>
    </source>
</evidence>
<dbReference type="EMBL" id="PNYB01000020">
    <property type="protein sequence ID" value="PMS19917.1"/>
    <property type="molecule type" value="Genomic_DNA"/>
</dbReference>
<dbReference type="Gene3D" id="1.25.40.10">
    <property type="entry name" value="Tetratricopeptide repeat domain"/>
    <property type="match status" value="1"/>
</dbReference>
<dbReference type="InterPro" id="IPR011990">
    <property type="entry name" value="TPR-like_helical_dom_sf"/>
</dbReference>
<protein>
    <submittedName>
        <fullName evidence="2">DUF924 domain-containing protein</fullName>
    </submittedName>
</protein>
<sequence>MTGSNETDAIGGASIAANAGNTESNGGRVPRQDRPEAPDAGYATLDATARAVLDFWFGVPGTADFGRASERWFKRDDAFDALIEQRFGATLAAARRGECDSWQDTPLGALALVIVLDQFSRNTCRGSAQAFAADAQALEAARRLIATGAHLMLPTPEHRAFAYLPFEHSESLADQHESVRLFAALARETGQTGNGSYVDFAYRHEAIIERFGRFPHRNAVLGRQSTDEELAFLRGPGSSF</sequence>
<name>A0A2N7VRY0_9BURK</name>
<evidence type="ECO:0000313" key="2">
    <source>
        <dbReference type="EMBL" id="PMS19917.1"/>
    </source>
</evidence>
<dbReference type="RefSeq" id="WP_102611737.1">
    <property type="nucleotide sequence ID" value="NZ_CADIKD010000009.1"/>
</dbReference>
<reference evidence="2 3" key="1">
    <citation type="submission" date="2018-01" db="EMBL/GenBank/DDBJ databases">
        <title>Whole genome analyses suggest that Burkholderia sensu lato contains two further novel genera in the rhizoxinica-symbiotica group Mycetohabitans gen. nov., and Trinickia gen. nov.: implications for the evolution of diazotrophy and nodulation in the Burkholderiaceae.</title>
        <authorList>
            <person name="Estrada-de los Santos P."/>
            <person name="Palmer M."/>
            <person name="Chavez-Ramirez B."/>
            <person name="Beukes C."/>
            <person name="Steenkamp E.T."/>
            <person name="Hirsch A.M."/>
            <person name="Manyaka P."/>
            <person name="Maluk M."/>
            <person name="Lafos M."/>
            <person name="Crook M."/>
            <person name="Gross E."/>
            <person name="Simon M.F."/>
            <person name="Bueno dos Reis Junior F."/>
            <person name="Poole P.S."/>
            <person name="Venter S.N."/>
            <person name="James E.K."/>
        </authorList>
    </citation>
    <scope>NUCLEOTIDE SEQUENCE [LARGE SCALE GENOMIC DNA]</scope>
    <source>
        <strain evidence="2 3">GP25-8</strain>
    </source>
</reference>
<proteinExistence type="predicted"/>